<reference evidence="2 3" key="1">
    <citation type="submission" date="2020-02" db="EMBL/GenBank/DDBJ databases">
        <authorList>
            <person name="Ferguson B K."/>
        </authorList>
    </citation>
    <scope>NUCLEOTIDE SEQUENCE [LARGE SCALE GENOMIC DNA]</scope>
</reference>
<feature type="compositionally biased region" description="Low complexity" evidence="1">
    <location>
        <begin position="178"/>
        <end position="212"/>
    </location>
</feature>
<feature type="region of interest" description="Disordered" evidence="1">
    <location>
        <begin position="102"/>
        <end position="256"/>
    </location>
</feature>
<feature type="compositionally biased region" description="Low complexity" evidence="1">
    <location>
        <begin position="222"/>
        <end position="232"/>
    </location>
</feature>
<dbReference type="Proteomes" id="UP000479000">
    <property type="component" value="Unassembled WGS sequence"/>
</dbReference>
<name>A0A6H5GM56_9HEMI</name>
<feature type="compositionally biased region" description="Low complexity" evidence="1">
    <location>
        <begin position="107"/>
        <end position="140"/>
    </location>
</feature>
<proteinExistence type="predicted"/>
<sequence>MKKFMERFYLSIVAGKSKRANPIGNSISSGFILCPRVSYPQSEGDVNWERYSSFILSVLNRTYLFQSQRKPNHTVLSHRRTESYDESSQRYRVQIPIYSVIDRDSEGSSSTRTTGGSSSVHSNASTNNNTNSNNANNNNNYGRPNCTSPFLSSAAASPRQRNRIRTNPWVGVAPPGSAPLAAPEDPAAPKNYSSQGETSSTVGSSSTLSSAGRVDVNGGGAASASGSSSPRLRIPPPPPTGDVLRIVRSGTYLASP</sequence>
<accession>A0A6H5GM56</accession>
<evidence type="ECO:0000256" key="1">
    <source>
        <dbReference type="SAM" id="MobiDB-lite"/>
    </source>
</evidence>
<dbReference type="EMBL" id="CADCXU010015894">
    <property type="protein sequence ID" value="CAB0005097.1"/>
    <property type="molecule type" value="Genomic_DNA"/>
</dbReference>
<keyword evidence="3" id="KW-1185">Reference proteome</keyword>
<evidence type="ECO:0000313" key="2">
    <source>
        <dbReference type="EMBL" id="CAB0005097.1"/>
    </source>
</evidence>
<protein>
    <submittedName>
        <fullName evidence="2">Uncharacterized protein</fullName>
    </submittedName>
</protein>
<feature type="compositionally biased region" description="Polar residues" evidence="1">
    <location>
        <begin position="141"/>
        <end position="155"/>
    </location>
</feature>
<dbReference type="AlphaFoldDB" id="A0A6H5GM56"/>
<gene>
    <name evidence="2" type="ORF">NTEN_LOCUS10574</name>
</gene>
<organism evidence="2 3">
    <name type="scientific">Nesidiocoris tenuis</name>
    <dbReference type="NCBI Taxonomy" id="355587"/>
    <lineage>
        <taxon>Eukaryota</taxon>
        <taxon>Metazoa</taxon>
        <taxon>Ecdysozoa</taxon>
        <taxon>Arthropoda</taxon>
        <taxon>Hexapoda</taxon>
        <taxon>Insecta</taxon>
        <taxon>Pterygota</taxon>
        <taxon>Neoptera</taxon>
        <taxon>Paraneoptera</taxon>
        <taxon>Hemiptera</taxon>
        <taxon>Heteroptera</taxon>
        <taxon>Panheteroptera</taxon>
        <taxon>Cimicomorpha</taxon>
        <taxon>Miridae</taxon>
        <taxon>Dicyphina</taxon>
        <taxon>Nesidiocoris</taxon>
    </lineage>
</organism>
<evidence type="ECO:0000313" key="3">
    <source>
        <dbReference type="Proteomes" id="UP000479000"/>
    </source>
</evidence>
<feature type="non-terminal residue" evidence="2">
    <location>
        <position position="256"/>
    </location>
</feature>